<dbReference type="InterPro" id="IPR036928">
    <property type="entry name" value="AS_sf"/>
</dbReference>
<dbReference type="EMBL" id="LAZP02000169">
    <property type="protein sequence ID" value="PFH59838.1"/>
    <property type="molecule type" value="Genomic_DNA"/>
</dbReference>
<dbReference type="SUPFAM" id="SSF75304">
    <property type="entry name" value="Amidase signature (AS) enzymes"/>
    <property type="match status" value="1"/>
</dbReference>
<comment type="caution">
    <text evidence="2">The sequence shown here is derived from an EMBL/GenBank/DDBJ whole genome shotgun (WGS) entry which is preliminary data.</text>
</comment>
<evidence type="ECO:0000313" key="2">
    <source>
        <dbReference type="EMBL" id="PFH59838.1"/>
    </source>
</evidence>
<dbReference type="PANTHER" id="PTHR46310">
    <property type="entry name" value="AMIDASE 1"/>
    <property type="match status" value="1"/>
</dbReference>
<dbReference type="Pfam" id="PF01425">
    <property type="entry name" value="Amidase"/>
    <property type="match status" value="1"/>
</dbReference>
<dbReference type="InterPro" id="IPR023631">
    <property type="entry name" value="Amidase_dom"/>
</dbReference>
<dbReference type="Gene3D" id="3.90.1300.10">
    <property type="entry name" value="Amidase signature (AS) domain"/>
    <property type="match status" value="1"/>
</dbReference>
<keyword evidence="3" id="KW-1185">Reference proteome</keyword>
<reference evidence="2 3" key="2">
    <citation type="journal article" date="2017" name="Sci. Rep.">
        <title>Ant-infecting Ophiocordyceps genomes reveal a high diversity of potential behavioral manipulation genes and a possible major role for enterotoxins.</title>
        <authorList>
            <person name="de Bekker C."/>
            <person name="Ohm R.A."/>
            <person name="Evans H.C."/>
            <person name="Brachmann A."/>
            <person name="Hughes D.P."/>
        </authorList>
    </citation>
    <scope>NUCLEOTIDE SEQUENCE [LARGE SCALE GENOMIC DNA]</scope>
    <source>
        <strain evidence="2 3">SC16a</strain>
    </source>
</reference>
<protein>
    <recommendedName>
        <fullName evidence="1">Amidase domain-containing protein</fullName>
    </recommendedName>
</protein>
<feature type="domain" description="Amidase" evidence="1">
    <location>
        <begin position="185"/>
        <end position="285"/>
    </location>
</feature>
<dbReference type="AlphaFoldDB" id="A0A2A9PES3"/>
<organism evidence="2 3">
    <name type="scientific">Ophiocordyceps unilateralis</name>
    <name type="common">Zombie-ant fungus</name>
    <name type="synonym">Torrubia unilateralis</name>
    <dbReference type="NCBI Taxonomy" id="268505"/>
    <lineage>
        <taxon>Eukaryota</taxon>
        <taxon>Fungi</taxon>
        <taxon>Dikarya</taxon>
        <taxon>Ascomycota</taxon>
        <taxon>Pezizomycotina</taxon>
        <taxon>Sordariomycetes</taxon>
        <taxon>Hypocreomycetidae</taxon>
        <taxon>Hypocreales</taxon>
        <taxon>Ophiocordycipitaceae</taxon>
        <taxon>Ophiocordyceps</taxon>
    </lineage>
</organism>
<gene>
    <name evidence="2" type="ORF">XA68_11787</name>
</gene>
<evidence type="ECO:0000259" key="1">
    <source>
        <dbReference type="Pfam" id="PF01425"/>
    </source>
</evidence>
<sequence>MATVKSLVTCLIAGSHYLIHPQKLGTIQETIKPDAVLPVTLLDTNEIFGDVDDTLRRFQSRDDVFVPEFGFVLVEKPGANSSSVVSVRPDRETYRLRDQSQDAGLFASLAGEGLARLPSGPYFLLGPNLHQAWRLYDDTAEAFALAVVPENVTQITSFRALSSLSLSGVDRSVAVPSRLYYPRMSEDKPLSGLRVAIPDSVALKGVPTSLSSRAWQVLDSSAADKTAALAQRLMDLGAVIIGKTKSSQFASGREWIDEHAPWSPRADGYQRVFGGSAGAGAAIASYEWLAEALAIGGIDRVGHAHALFSLRTTPGAIPLTGAQISSRSYDTVVLMGRTMAGLFRIASAVLTPIGSDEKLSLPRRLVLPVDVASVEAPEEYQKLARLFLRALERVSGHSVDRVNLTAVWGEKPPAEAKGQPLNAYLDDSAFRAFCYDFYHEYDGFMKAYQDRFQQPPFAEATTKYRWDIGKAVSKPEYDEHQQRLAVFRHWFESNISAGNSSGDGWTAIVVPTASDTPNYRDEPPVTPAPPSGLSPELLSWILRAPQVSVPFAHRPYESRISHRKEYGAVYGSVMGPAGGDLSAVHLVREALERARWRTVVETGRFAFPEGYSPPEMGAAYMDL</sequence>
<accession>A0A2A9PES3</accession>
<name>A0A2A9PES3_OPHUN</name>
<proteinExistence type="predicted"/>
<dbReference type="Proteomes" id="UP000037136">
    <property type="component" value="Unassembled WGS sequence"/>
</dbReference>
<dbReference type="OrthoDB" id="5423360at2759"/>
<evidence type="ECO:0000313" key="3">
    <source>
        <dbReference type="Proteomes" id="UP000037136"/>
    </source>
</evidence>
<dbReference type="STRING" id="268505.A0A2A9PES3"/>
<dbReference type="PANTHER" id="PTHR46310:SF7">
    <property type="entry name" value="AMIDASE 1"/>
    <property type="match status" value="1"/>
</dbReference>
<reference evidence="2 3" key="1">
    <citation type="journal article" date="2015" name="BMC Genomics">
        <title>Gene expression during zombie ant biting behavior reflects the complexity underlying fungal parasitic behavioral manipulation.</title>
        <authorList>
            <person name="de Bekker C."/>
            <person name="Ohm R.A."/>
            <person name="Loreto R.G."/>
            <person name="Sebastian A."/>
            <person name="Albert I."/>
            <person name="Merrow M."/>
            <person name="Brachmann A."/>
            <person name="Hughes D.P."/>
        </authorList>
    </citation>
    <scope>NUCLEOTIDE SEQUENCE [LARGE SCALE GENOMIC DNA]</scope>
    <source>
        <strain evidence="2 3">SC16a</strain>
    </source>
</reference>